<dbReference type="OrthoDB" id="67991at2759"/>
<evidence type="ECO:0000313" key="1">
    <source>
        <dbReference type="EMBL" id="TMW55337.1"/>
    </source>
</evidence>
<dbReference type="AlphaFoldDB" id="A0A8K1FD95"/>
<organism evidence="1 2">
    <name type="scientific">Pythium oligandrum</name>
    <name type="common">Mycoparasitic fungus</name>
    <dbReference type="NCBI Taxonomy" id="41045"/>
    <lineage>
        <taxon>Eukaryota</taxon>
        <taxon>Sar</taxon>
        <taxon>Stramenopiles</taxon>
        <taxon>Oomycota</taxon>
        <taxon>Peronosporomycetes</taxon>
        <taxon>Pythiales</taxon>
        <taxon>Pythiaceae</taxon>
        <taxon>Pythium</taxon>
    </lineage>
</organism>
<name>A0A8K1FD95_PYTOL</name>
<proteinExistence type="predicted"/>
<keyword evidence="2" id="KW-1185">Reference proteome</keyword>
<sequence>MSTLRSLVFVEALDIDKPRLLRPILIERVESSLKQNQFFLFSTPTYVGKTSLFQLFNWDCVKLSWVGVSLRARRVPPIYALLNAGIDFKKKDFSRLRAGRAYLFFLDSAEMYYGDKEFWKTLITDAPSWLPLNYRFIISATDGFYTEEPAEFQTLPRFGMRDFLVNAEESRILLTLPKTGLPTPLRYYNRLLSVVV</sequence>
<dbReference type="EMBL" id="SPLM01000148">
    <property type="protein sequence ID" value="TMW55337.1"/>
    <property type="molecule type" value="Genomic_DNA"/>
</dbReference>
<protein>
    <submittedName>
        <fullName evidence="1">Uncharacterized protein</fullName>
    </submittedName>
</protein>
<evidence type="ECO:0000313" key="2">
    <source>
        <dbReference type="Proteomes" id="UP000794436"/>
    </source>
</evidence>
<accession>A0A8K1FD95</accession>
<dbReference type="Proteomes" id="UP000794436">
    <property type="component" value="Unassembled WGS sequence"/>
</dbReference>
<comment type="caution">
    <text evidence="1">The sequence shown here is derived from an EMBL/GenBank/DDBJ whole genome shotgun (WGS) entry which is preliminary data.</text>
</comment>
<reference evidence="1" key="1">
    <citation type="submission" date="2019-03" db="EMBL/GenBank/DDBJ databases">
        <title>Long read genome sequence of the mycoparasitic Pythium oligandrum ATCC 38472 isolated from sugarbeet rhizosphere.</title>
        <authorList>
            <person name="Gaulin E."/>
        </authorList>
    </citation>
    <scope>NUCLEOTIDE SEQUENCE</scope>
    <source>
        <strain evidence="1">ATCC 38472_TT</strain>
    </source>
</reference>
<gene>
    <name evidence="1" type="ORF">Poli38472_013228</name>
</gene>